<keyword evidence="2" id="KW-1185">Reference proteome</keyword>
<dbReference type="AlphaFoldDB" id="A0AAD5QN73"/>
<organism evidence="1 2">
    <name type="scientific">Parelaphostrongylus tenuis</name>
    <name type="common">Meningeal worm</name>
    <dbReference type="NCBI Taxonomy" id="148309"/>
    <lineage>
        <taxon>Eukaryota</taxon>
        <taxon>Metazoa</taxon>
        <taxon>Ecdysozoa</taxon>
        <taxon>Nematoda</taxon>
        <taxon>Chromadorea</taxon>
        <taxon>Rhabditida</taxon>
        <taxon>Rhabditina</taxon>
        <taxon>Rhabditomorpha</taxon>
        <taxon>Strongyloidea</taxon>
        <taxon>Metastrongylidae</taxon>
        <taxon>Parelaphostrongylus</taxon>
    </lineage>
</organism>
<gene>
    <name evidence="1" type="ORF">KIN20_016828</name>
</gene>
<feature type="non-terminal residue" evidence="1">
    <location>
        <position position="1"/>
    </location>
</feature>
<name>A0AAD5QN73_PARTN</name>
<comment type="caution">
    <text evidence="1">The sequence shown here is derived from an EMBL/GenBank/DDBJ whole genome shotgun (WGS) entry which is preliminary data.</text>
</comment>
<evidence type="ECO:0000313" key="2">
    <source>
        <dbReference type="Proteomes" id="UP001196413"/>
    </source>
</evidence>
<protein>
    <submittedName>
        <fullName evidence="1">Uncharacterized protein</fullName>
    </submittedName>
</protein>
<accession>A0AAD5QN73</accession>
<reference evidence="1" key="1">
    <citation type="submission" date="2021-06" db="EMBL/GenBank/DDBJ databases">
        <title>Parelaphostrongylus tenuis whole genome reference sequence.</title>
        <authorList>
            <person name="Garwood T.J."/>
            <person name="Larsen P.A."/>
            <person name="Fountain-Jones N.M."/>
            <person name="Garbe J.R."/>
            <person name="Macchietto M.G."/>
            <person name="Kania S.A."/>
            <person name="Gerhold R.W."/>
            <person name="Richards J.E."/>
            <person name="Wolf T.M."/>
        </authorList>
    </citation>
    <scope>NUCLEOTIDE SEQUENCE</scope>
    <source>
        <strain evidence="1">MNPRO001-30</strain>
        <tissue evidence="1">Meninges</tissue>
    </source>
</reference>
<dbReference type="EMBL" id="JAHQIW010003375">
    <property type="protein sequence ID" value="KAJ1358408.1"/>
    <property type="molecule type" value="Genomic_DNA"/>
</dbReference>
<dbReference type="Proteomes" id="UP001196413">
    <property type="component" value="Unassembled WGS sequence"/>
</dbReference>
<proteinExistence type="predicted"/>
<evidence type="ECO:0000313" key="1">
    <source>
        <dbReference type="EMBL" id="KAJ1358408.1"/>
    </source>
</evidence>
<sequence>MEKYAHNLPPLATRMLIKSSKYDHSPLSCCFYKGECGLIGCVKVKRCVTARNLRHIPSGVACDPKGMDLVTMSTDRKMDLIDVMRSTRLLMFEVSALPAVTILDVSLEQK</sequence>